<evidence type="ECO:0000313" key="5">
    <source>
        <dbReference type="Proteomes" id="UP001224775"/>
    </source>
</evidence>
<evidence type="ECO:0000313" key="4">
    <source>
        <dbReference type="EMBL" id="KAK1736260.1"/>
    </source>
</evidence>
<dbReference type="InterPro" id="IPR002654">
    <property type="entry name" value="Glyco_trans_25"/>
</dbReference>
<feature type="compositionally biased region" description="Basic and acidic residues" evidence="1">
    <location>
        <begin position="18"/>
        <end position="31"/>
    </location>
</feature>
<evidence type="ECO:0000256" key="2">
    <source>
        <dbReference type="SAM" id="Phobius"/>
    </source>
</evidence>
<protein>
    <recommendedName>
        <fullName evidence="3">Glycosyl transferase family 25 domain-containing protein</fullName>
    </recommendedName>
</protein>
<proteinExistence type="predicted"/>
<evidence type="ECO:0000259" key="3">
    <source>
        <dbReference type="Pfam" id="PF01755"/>
    </source>
</evidence>
<dbReference type="AlphaFoldDB" id="A0AAD9D818"/>
<keyword evidence="2" id="KW-1133">Transmembrane helix</keyword>
<keyword evidence="2" id="KW-0472">Membrane</keyword>
<feature type="transmembrane region" description="Helical" evidence="2">
    <location>
        <begin position="43"/>
        <end position="72"/>
    </location>
</feature>
<dbReference type="Proteomes" id="UP001224775">
    <property type="component" value="Unassembled WGS sequence"/>
</dbReference>
<name>A0AAD9D818_9STRA</name>
<dbReference type="EMBL" id="JATAAI010000029">
    <property type="protein sequence ID" value="KAK1736260.1"/>
    <property type="molecule type" value="Genomic_DNA"/>
</dbReference>
<sequence>MPPRHRHQSLSASLHRRGGGEDHHYDHDGGHINKRKAKLGRQYAFFTSCKSSTIIGGASAIIIFLLLSYLVVVKQSQSPLLVLGSREDKKETSEGADDFMEQVPFLRPLRRDEGSTSCQHLPSIYWINLDVSKERRNSLVKSMESSGIVDQHRVAAYDTKQTTALINSKQLMFHPQIQVYAGNGDPSFWKHPDNIYTYNEAACLMSHLKAIKQAYDDGREVALIVEDDALLSSLFCDEFDDYVAQAPEGWKVLQFATNNAHVIKFGYMIHEPFISWQRYHHSTRAYLINRAGMETLLGKVHSTNLIGGSVWSIQEFPSVVSDEAIYTFIGDTYYSTGLWIDTSDLDSTIQKREKKGNDPYSFLEGKEGQQIAMKRQDPPAHLFGRSLLVVMNVCISNESQILREIEVITQDTHAVCKFHRVCEWEINVVAVEASLATLFEEAASGMPSYAHLHMKVHSEAFNKFTFVGDVLGKLANYDLLLFKDNDQRINGFPWRSFVEHTDNAVLSAPLRSTQRDHMIWSTLKEKSQDVQFHDVHNWLPWWNGKSWDSRLVDKFQSIEPVEVPFLETYFVLVDAMFAKHFFERAFTSGLLDDSSLDYLLCKAAFDWDSKRPSCTLIPLVSTHEDSLNIMKRDAFIANESRENSIQIQSSRKDLDPSFEKWMLIVKEWLAIVGKQHTILEMEQLCLKRMNIGQLRKTDISGCAKKFIEEYLLTMAGPNGLRSEDVEPSAGREKE</sequence>
<feature type="region of interest" description="Disordered" evidence="1">
    <location>
        <begin position="1"/>
        <end position="32"/>
    </location>
</feature>
<keyword evidence="2" id="KW-0812">Transmembrane</keyword>
<keyword evidence="5" id="KW-1185">Reference proteome</keyword>
<accession>A0AAD9D818</accession>
<evidence type="ECO:0000256" key="1">
    <source>
        <dbReference type="SAM" id="MobiDB-lite"/>
    </source>
</evidence>
<reference evidence="4" key="1">
    <citation type="submission" date="2023-06" db="EMBL/GenBank/DDBJ databases">
        <title>Survivors Of The Sea: Transcriptome response of Skeletonema marinoi to long-term dormancy.</title>
        <authorList>
            <person name="Pinder M.I.M."/>
            <person name="Kourtchenko O."/>
            <person name="Robertson E.K."/>
            <person name="Larsson T."/>
            <person name="Maumus F."/>
            <person name="Osuna-Cruz C.M."/>
            <person name="Vancaester E."/>
            <person name="Stenow R."/>
            <person name="Vandepoele K."/>
            <person name="Ploug H."/>
            <person name="Bruchert V."/>
            <person name="Godhe A."/>
            <person name="Topel M."/>
        </authorList>
    </citation>
    <scope>NUCLEOTIDE SEQUENCE</scope>
    <source>
        <strain evidence="4">R05AC</strain>
    </source>
</reference>
<dbReference type="Pfam" id="PF01755">
    <property type="entry name" value="Glyco_transf_25"/>
    <property type="match status" value="1"/>
</dbReference>
<comment type="caution">
    <text evidence="4">The sequence shown here is derived from an EMBL/GenBank/DDBJ whole genome shotgun (WGS) entry which is preliminary data.</text>
</comment>
<feature type="domain" description="Glycosyl transferase family 25" evidence="3">
    <location>
        <begin position="123"/>
        <end position="302"/>
    </location>
</feature>
<gene>
    <name evidence="4" type="ORF">QTG54_012860</name>
</gene>
<organism evidence="4 5">
    <name type="scientific">Skeletonema marinoi</name>
    <dbReference type="NCBI Taxonomy" id="267567"/>
    <lineage>
        <taxon>Eukaryota</taxon>
        <taxon>Sar</taxon>
        <taxon>Stramenopiles</taxon>
        <taxon>Ochrophyta</taxon>
        <taxon>Bacillariophyta</taxon>
        <taxon>Coscinodiscophyceae</taxon>
        <taxon>Thalassiosirophycidae</taxon>
        <taxon>Thalassiosirales</taxon>
        <taxon>Skeletonemataceae</taxon>
        <taxon>Skeletonema</taxon>
        <taxon>Skeletonema marinoi-dohrnii complex</taxon>
    </lineage>
</organism>